<keyword evidence="2" id="KW-1185">Reference proteome</keyword>
<sequence length="77" mass="8126">MTTVIAKERYDQVHVAVAAPAICTTSGPIGSATAMATHRAANGTAAIAVGEAHSARDRTRGNWWHRDRRLVSSNAGQ</sequence>
<protein>
    <submittedName>
        <fullName evidence="1">Uncharacterized protein</fullName>
    </submittedName>
</protein>
<organism evidence="1 2">
    <name type="scientific">Mycobacterium noviomagense</name>
    <dbReference type="NCBI Taxonomy" id="459858"/>
    <lineage>
        <taxon>Bacteria</taxon>
        <taxon>Bacillati</taxon>
        <taxon>Actinomycetota</taxon>
        <taxon>Actinomycetes</taxon>
        <taxon>Mycobacteriales</taxon>
        <taxon>Mycobacteriaceae</taxon>
        <taxon>Mycobacterium</taxon>
    </lineage>
</organism>
<comment type="caution">
    <text evidence="1">The sequence shown here is derived from an EMBL/GenBank/DDBJ whole genome shotgun (WGS) entry which is preliminary data.</text>
</comment>
<gene>
    <name evidence="1" type="ORF">BST37_21705</name>
</gene>
<accession>A0ABX3T1M5</accession>
<dbReference type="Proteomes" id="UP000192374">
    <property type="component" value="Unassembled WGS sequence"/>
</dbReference>
<reference evidence="1 2" key="1">
    <citation type="submission" date="2017-02" db="EMBL/GenBank/DDBJ databases">
        <title>The new phylogeny of genus Mycobacterium.</title>
        <authorList>
            <person name="Tortoli E."/>
            <person name="Trovato A."/>
            <person name="Cirillo D.M."/>
        </authorList>
    </citation>
    <scope>NUCLEOTIDE SEQUENCE [LARGE SCALE GENOMIC DNA]</scope>
    <source>
        <strain evidence="1 2">DSM 45145</strain>
    </source>
</reference>
<evidence type="ECO:0000313" key="1">
    <source>
        <dbReference type="EMBL" id="ORB10942.1"/>
    </source>
</evidence>
<name>A0ABX3T1M5_9MYCO</name>
<evidence type="ECO:0000313" key="2">
    <source>
        <dbReference type="Proteomes" id="UP000192374"/>
    </source>
</evidence>
<dbReference type="EMBL" id="MVIC01000073">
    <property type="protein sequence ID" value="ORB10942.1"/>
    <property type="molecule type" value="Genomic_DNA"/>
</dbReference>
<proteinExistence type="predicted"/>